<dbReference type="PRINTS" id="PR01438">
    <property type="entry name" value="UNVRSLSTRESS"/>
</dbReference>
<organism evidence="3 4">
    <name type="scientific">Mesorhizobium plurifarium</name>
    <dbReference type="NCBI Taxonomy" id="69974"/>
    <lineage>
        <taxon>Bacteria</taxon>
        <taxon>Pseudomonadati</taxon>
        <taxon>Pseudomonadota</taxon>
        <taxon>Alphaproteobacteria</taxon>
        <taxon>Hyphomicrobiales</taxon>
        <taxon>Phyllobacteriaceae</taxon>
        <taxon>Mesorhizobium</taxon>
    </lineage>
</organism>
<dbReference type="GeneID" id="31891326"/>
<evidence type="ECO:0000259" key="2">
    <source>
        <dbReference type="Pfam" id="PF00582"/>
    </source>
</evidence>
<sequence length="149" mass="15447">MYKKILIATDGSELAQKGVAHGLELAKGLGATVAFVTVSEPFPALAWGGAMAGYVAADELVNYEESARKYASELLAKCKAEADAKGVGSKGLHIENRTPAEAILEVAGAEGSDLIVMASHGRRGIGRLVLGSQTAEVVSLTEIPVLVVR</sequence>
<accession>A0A090FA66</accession>
<dbReference type="PANTHER" id="PTHR46268">
    <property type="entry name" value="STRESS RESPONSE PROTEIN NHAX"/>
    <property type="match status" value="1"/>
</dbReference>
<proteinExistence type="inferred from homology"/>
<reference evidence="3 4" key="1">
    <citation type="submission" date="2014-08" db="EMBL/GenBank/DDBJ databases">
        <authorList>
            <person name="Moulin Lionel"/>
        </authorList>
    </citation>
    <scope>NUCLEOTIDE SEQUENCE [LARGE SCALE GENOMIC DNA]</scope>
</reference>
<dbReference type="AlphaFoldDB" id="A0A090FA66"/>
<dbReference type="InterPro" id="IPR006016">
    <property type="entry name" value="UspA"/>
</dbReference>
<dbReference type="InterPro" id="IPR014729">
    <property type="entry name" value="Rossmann-like_a/b/a_fold"/>
</dbReference>
<protein>
    <submittedName>
        <fullName evidence="3">UspA domain-containing protein</fullName>
    </submittedName>
</protein>
<evidence type="ECO:0000313" key="3">
    <source>
        <dbReference type="EMBL" id="CDX38551.1"/>
    </source>
</evidence>
<name>A0A090FA66_MESPL</name>
<dbReference type="CDD" id="cd00293">
    <property type="entry name" value="USP-like"/>
    <property type="match status" value="1"/>
</dbReference>
<dbReference type="Proteomes" id="UP000046373">
    <property type="component" value="Unassembled WGS sequence"/>
</dbReference>
<gene>
    <name evidence="3" type="ORF">MPLDJ20_230114</name>
</gene>
<feature type="domain" description="UspA" evidence="2">
    <location>
        <begin position="1"/>
        <end position="149"/>
    </location>
</feature>
<evidence type="ECO:0000313" key="4">
    <source>
        <dbReference type="Proteomes" id="UP000046373"/>
    </source>
</evidence>
<dbReference type="InterPro" id="IPR006015">
    <property type="entry name" value="Universal_stress_UspA"/>
</dbReference>
<dbReference type="Gene3D" id="3.40.50.620">
    <property type="entry name" value="HUPs"/>
    <property type="match status" value="1"/>
</dbReference>
<dbReference type="Pfam" id="PF00582">
    <property type="entry name" value="Usp"/>
    <property type="match status" value="1"/>
</dbReference>
<dbReference type="EMBL" id="CCNB01000016">
    <property type="protein sequence ID" value="CDX38551.1"/>
    <property type="molecule type" value="Genomic_DNA"/>
</dbReference>
<dbReference type="PANTHER" id="PTHR46268:SF15">
    <property type="entry name" value="UNIVERSAL STRESS PROTEIN HP_0031"/>
    <property type="match status" value="1"/>
</dbReference>
<evidence type="ECO:0000256" key="1">
    <source>
        <dbReference type="ARBA" id="ARBA00008791"/>
    </source>
</evidence>
<comment type="similarity">
    <text evidence="1">Belongs to the universal stress protein A family.</text>
</comment>
<dbReference type="SUPFAM" id="SSF52402">
    <property type="entry name" value="Adenine nucleotide alpha hydrolases-like"/>
    <property type="match status" value="1"/>
</dbReference>